<proteinExistence type="predicted"/>
<reference evidence="1" key="1">
    <citation type="submission" date="2023-08" db="EMBL/GenBank/DDBJ databases">
        <title>A de novo genome assembly of Solanum verrucosum Schlechtendal, a Mexican diploid species geographically isolated from the other diploid A-genome species in potato relatives.</title>
        <authorList>
            <person name="Hosaka K."/>
        </authorList>
    </citation>
    <scope>NUCLEOTIDE SEQUENCE</scope>
    <source>
        <tissue evidence="1">Young leaves</tissue>
    </source>
</reference>
<name>A0AAF0TTR8_SOLVR</name>
<dbReference type="AlphaFoldDB" id="A0AAF0TTR8"/>
<gene>
    <name evidence="1" type="ORF">MTR67_026242</name>
</gene>
<accession>A0AAF0TTR8</accession>
<protein>
    <submittedName>
        <fullName evidence="1">Uncharacterized protein</fullName>
    </submittedName>
</protein>
<keyword evidence="2" id="KW-1185">Reference proteome</keyword>
<sequence length="46" mass="5340">MAKNWLRVVETPQTLLSQNLVSKNLLELLRIADLYPDKICENKTQV</sequence>
<evidence type="ECO:0000313" key="2">
    <source>
        <dbReference type="Proteomes" id="UP001234989"/>
    </source>
</evidence>
<dbReference type="Proteomes" id="UP001234989">
    <property type="component" value="Chromosome 6"/>
</dbReference>
<evidence type="ECO:0000313" key="1">
    <source>
        <dbReference type="EMBL" id="WMV32857.1"/>
    </source>
</evidence>
<dbReference type="EMBL" id="CP133617">
    <property type="protein sequence ID" value="WMV32857.1"/>
    <property type="molecule type" value="Genomic_DNA"/>
</dbReference>
<organism evidence="1 2">
    <name type="scientific">Solanum verrucosum</name>
    <dbReference type="NCBI Taxonomy" id="315347"/>
    <lineage>
        <taxon>Eukaryota</taxon>
        <taxon>Viridiplantae</taxon>
        <taxon>Streptophyta</taxon>
        <taxon>Embryophyta</taxon>
        <taxon>Tracheophyta</taxon>
        <taxon>Spermatophyta</taxon>
        <taxon>Magnoliopsida</taxon>
        <taxon>eudicotyledons</taxon>
        <taxon>Gunneridae</taxon>
        <taxon>Pentapetalae</taxon>
        <taxon>asterids</taxon>
        <taxon>lamiids</taxon>
        <taxon>Solanales</taxon>
        <taxon>Solanaceae</taxon>
        <taxon>Solanoideae</taxon>
        <taxon>Solaneae</taxon>
        <taxon>Solanum</taxon>
    </lineage>
</organism>